<gene>
    <name evidence="12" type="ORF">GRI68_07535</name>
</gene>
<keyword evidence="13" id="KW-1185">Reference proteome</keyword>
<dbReference type="PANTHER" id="PTHR33446:SF2">
    <property type="entry name" value="PROTEIN TONB"/>
    <property type="match status" value="1"/>
</dbReference>
<dbReference type="SUPFAM" id="SSF74653">
    <property type="entry name" value="TolA/TonB C-terminal domain"/>
    <property type="match status" value="1"/>
</dbReference>
<dbReference type="Proteomes" id="UP000429229">
    <property type="component" value="Unassembled WGS sequence"/>
</dbReference>
<dbReference type="InterPro" id="IPR037682">
    <property type="entry name" value="TonB_C"/>
</dbReference>
<keyword evidence="3" id="KW-0813">Transport</keyword>
<feature type="compositionally biased region" description="Polar residues" evidence="10">
    <location>
        <begin position="142"/>
        <end position="152"/>
    </location>
</feature>
<dbReference type="RefSeq" id="WP_160616681.1">
    <property type="nucleotide sequence ID" value="NZ_WTYR01000001.1"/>
</dbReference>
<proteinExistence type="inferred from homology"/>
<dbReference type="GO" id="GO:0015031">
    <property type="term" value="P:protein transport"/>
    <property type="evidence" value="ECO:0007669"/>
    <property type="project" value="UniProtKB-KW"/>
</dbReference>
<evidence type="ECO:0000256" key="1">
    <source>
        <dbReference type="ARBA" id="ARBA00004383"/>
    </source>
</evidence>
<evidence type="ECO:0000256" key="3">
    <source>
        <dbReference type="ARBA" id="ARBA00022448"/>
    </source>
</evidence>
<keyword evidence="9" id="KW-0472">Membrane</keyword>
<dbReference type="OrthoDB" id="7585155at2"/>
<keyword evidence="5" id="KW-0997">Cell inner membrane</keyword>
<evidence type="ECO:0000256" key="9">
    <source>
        <dbReference type="ARBA" id="ARBA00023136"/>
    </source>
</evidence>
<dbReference type="InterPro" id="IPR006260">
    <property type="entry name" value="TonB/TolA_C"/>
</dbReference>
<evidence type="ECO:0000256" key="7">
    <source>
        <dbReference type="ARBA" id="ARBA00022927"/>
    </source>
</evidence>
<evidence type="ECO:0000259" key="11">
    <source>
        <dbReference type="PROSITE" id="PS52015"/>
    </source>
</evidence>
<dbReference type="EMBL" id="WTYR01000001">
    <property type="protein sequence ID" value="MXP10030.1"/>
    <property type="molecule type" value="Genomic_DNA"/>
</dbReference>
<comment type="caution">
    <text evidence="12">The sequence shown here is derived from an EMBL/GenBank/DDBJ whole genome shotgun (WGS) entry which is preliminary data.</text>
</comment>
<dbReference type="Gene3D" id="3.30.1150.10">
    <property type="match status" value="1"/>
</dbReference>
<comment type="subcellular location">
    <subcellularLocation>
        <location evidence="1">Cell inner membrane</location>
        <topology evidence="1">Single-pass membrane protein</topology>
        <orientation evidence="1">Periplasmic side</orientation>
    </subcellularLocation>
</comment>
<dbReference type="NCBIfam" id="TIGR01352">
    <property type="entry name" value="tonB_Cterm"/>
    <property type="match status" value="1"/>
</dbReference>
<dbReference type="PANTHER" id="PTHR33446">
    <property type="entry name" value="PROTEIN TONB-RELATED"/>
    <property type="match status" value="1"/>
</dbReference>
<evidence type="ECO:0000313" key="12">
    <source>
        <dbReference type="EMBL" id="MXP10030.1"/>
    </source>
</evidence>
<dbReference type="GO" id="GO:0031992">
    <property type="term" value="F:energy transducer activity"/>
    <property type="evidence" value="ECO:0007669"/>
    <property type="project" value="TreeGrafter"/>
</dbReference>
<comment type="similarity">
    <text evidence="2">Belongs to the TonB family.</text>
</comment>
<reference evidence="12 13" key="1">
    <citation type="submission" date="2019-12" db="EMBL/GenBank/DDBJ databases">
        <title>Genomic-based taxomic classification of the family Erythrobacteraceae.</title>
        <authorList>
            <person name="Xu L."/>
        </authorList>
    </citation>
    <scope>NUCLEOTIDE SEQUENCE [LARGE SCALE GENOMIC DNA]</scope>
    <source>
        <strain evidence="12 13">LMG 29519</strain>
    </source>
</reference>
<keyword evidence="8" id="KW-1133">Transmembrane helix</keyword>
<feature type="region of interest" description="Disordered" evidence="10">
    <location>
        <begin position="117"/>
        <end position="152"/>
    </location>
</feature>
<feature type="compositionally biased region" description="Low complexity" evidence="10">
    <location>
        <begin position="117"/>
        <end position="132"/>
    </location>
</feature>
<name>A0A6I4U1Y3_9SPHN</name>
<evidence type="ECO:0000256" key="5">
    <source>
        <dbReference type="ARBA" id="ARBA00022519"/>
    </source>
</evidence>
<dbReference type="InterPro" id="IPR051045">
    <property type="entry name" value="TonB-dependent_transducer"/>
</dbReference>
<keyword evidence="7" id="KW-0653">Protein transport</keyword>
<accession>A0A6I4U1Y3</accession>
<evidence type="ECO:0000256" key="10">
    <source>
        <dbReference type="SAM" id="MobiDB-lite"/>
    </source>
</evidence>
<evidence type="ECO:0000256" key="4">
    <source>
        <dbReference type="ARBA" id="ARBA00022475"/>
    </source>
</evidence>
<evidence type="ECO:0000256" key="6">
    <source>
        <dbReference type="ARBA" id="ARBA00022692"/>
    </source>
</evidence>
<dbReference type="Pfam" id="PF03544">
    <property type="entry name" value="TonB_C"/>
    <property type="match status" value="1"/>
</dbReference>
<sequence length="230" mass="24016">MAYANAHRPPDARAIAGAAALQLAIGALVVTGLSNVDLPFIEPPKPNPTATTYKIPTPPPKPPEATNDSPLDKSKGRPTTLDASDPVIDRFTNAPTVPNSGTVTNYGDMLVLPGPATTGTPGPAVTPSATPSFKPLAPAPRTSPSSWFSTDDYPSTAARRELEGTVGYRLTISATGKVENCTVTRSSGHSSLDRATCQLLPRSGKFTPARNAKGENVGGTYNSEIVWRLP</sequence>
<dbReference type="GO" id="GO:0098797">
    <property type="term" value="C:plasma membrane protein complex"/>
    <property type="evidence" value="ECO:0007669"/>
    <property type="project" value="TreeGrafter"/>
</dbReference>
<evidence type="ECO:0000256" key="2">
    <source>
        <dbReference type="ARBA" id="ARBA00006555"/>
    </source>
</evidence>
<feature type="domain" description="TonB C-terminal" evidence="11">
    <location>
        <begin position="138"/>
        <end position="230"/>
    </location>
</feature>
<keyword evidence="6" id="KW-0812">Transmembrane</keyword>
<dbReference type="GO" id="GO:0055085">
    <property type="term" value="P:transmembrane transport"/>
    <property type="evidence" value="ECO:0007669"/>
    <property type="project" value="InterPro"/>
</dbReference>
<organism evidence="12 13">
    <name type="scientific">Alteriqipengyuania halimionae</name>
    <dbReference type="NCBI Taxonomy" id="1926630"/>
    <lineage>
        <taxon>Bacteria</taxon>
        <taxon>Pseudomonadati</taxon>
        <taxon>Pseudomonadota</taxon>
        <taxon>Alphaproteobacteria</taxon>
        <taxon>Sphingomonadales</taxon>
        <taxon>Erythrobacteraceae</taxon>
        <taxon>Alteriqipengyuania</taxon>
    </lineage>
</organism>
<dbReference type="PROSITE" id="PS52015">
    <property type="entry name" value="TONB_CTD"/>
    <property type="match status" value="1"/>
</dbReference>
<keyword evidence="4" id="KW-1003">Cell membrane</keyword>
<evidence type="ECO:0000256" key="8">
    <source>
        <dbReference type="ARBA" id="ARBA00022989"/>
    </source>
</evidence>
<evidence type="ECO:0000313" key="13">
    <source>
        <dbReference type="Proteomes" id="UP000429229"/>
    </source>
</evidence>
<feature type="region of interest" description="Disordered" evidence="10">
    <location>
        <begin position="40"/>
        <end position="100"/>
    </location>
</feature>
<protein>
    <submittedName>
        <fullName evidence="12">TonB family protein</fullName>
    </submittedName>
</protein>
<dbReference type="AlphaFoldDB" id="A0A6I4U1Y3"/>